<name>A0A6C0D5F3_9ZZZZ</name>
<evidence type="ECO:0000313" key="2">
    <source>
        <dbReference type="EMBL" id="QHT11683.1"/>
    </source>
</evidence>
<feature type="compositionally biased region" description="Basic residues" evidence="1">
    <location>
        <begin position="7"/>
        <end position="20"/>
    </location>
</feature>
<dbReference type="EMBL" id="MN739536">
    <property type="protein sequence ID" value="QHT11683.1"/>
    <property type="molecule type" value="Genomic_DNA"/>
</dbReference>
<dbReference type="AlphaFoldDB" id="A0A6C0D5F3"/>
<accession>A0A6C0D5F3</accession>
<sequence>MASYKNSTRKRKKKTYRKKYRKNATKRIMVGGLNPYSLFNGLRDNLTKSFSIFGSKAKQEATTLYNTKTKEVKEKVEDTKAYVDKKRECLAACARI</sequence>
<organism evidence="2">
    <name type="scientific">viral metagenome</name>
    <dbReference type="NCBI Taxonomy" id="1070528"/>
    <lineage>
        <taxon>unclassified sequences</taxon>
        <taxon>metagenomes</taxon>
        <taxon>organismal metagenomes</taxon>
    </lineage>
</organism>
<proteinExistence type="predicted"/>
<feature type="region of interest" description="Disordered" evidence="1">
    <location>
        <begin position="1"/>
        <end position="20"/>
    </location>
</feature>
<protein>
    <submittedName>
        <fullName evidence="2">Uncharacterized protein</fullName>
    </submittedName>
</protein>
<evidence type="ECO:0000256" key="1">
    <source>
        <dbReference type="SAM" id="MobiDB-lite"/>
    </source>
</evidence>
<reference evidence="2" key="1">
    <citation type="journal article" date="2020" name="Nature">
        <title>Giant virus diversity and host interactions through global metagenomics.</title>
        <authorList>
            <person name="Schulz F."/>
            <person name="Roux S."/>
            <person name="Paez-Espino D."/>
            <person name="Jungbluth S."/>
            <person name="Walsh D.A."/>
            <person name="Denef V.J."/>
            <person name="McMahon K.D."/>
            <person name="Konstantinidis K.T."/>
            <person name="Eloe-Fadrosh E.A."/>
            <person name="Kyrpides N.C."/>
            <person name="Woyke T."/>
        </authorList>
    </citation>
    <scope>NUCLEOTIDE SEQUENCE</scope>
    <source>
        <strain evidence="2">GVMAG-M-3300023174-116</strain>
    </source>
</reference>